<reference evidence="1" key="2">
    <citation type="journal article" date="2008" name="Genome Biol.">
        <title>Improved genome assembly and evidence-based global gene model set for the chordate Ciona intestinalis: new insight into intron and operon populations.</title>
        <authorList>
            <person name="Satou Y."/>
            <person name="Mineta K."/>
            <person name="Ogasawara M."/>
            <person name="Sasakura Y."/>
            <person name="Shoguchi E."/>
            <person name="Ueno K."/>
            <person name="Yamada L."/>
            <person name="Matsumoto J."/>
            <person name="Wasserscheid J."/>
            <person name="Dewar K."/>
            <person name="Wiley G.B."/>
            <person name="Macmil S.L."/>
            <person name="Roe B.A."/>
            <person name="Zeller R.W."/>
            <person name="Hastings K.E."/>
            <person name="Lemaire P."/>
            <person name="Lindquist E."/>
            <person name="Endo T."/>
            <person name="Hotta K."/>
            <person name="Inaba K."/>
        </authorList>
    </citation>
    <scope>NUCLEOTIDE SEQUENCE [LARGE SCALE GENOMIC DNA]</scope>
    <source>
        <strain evidence="1">wild type</strain>
    </source>
</reference>
<name>H2XYH2_CIOIN</name>
<accession>H2XYH2</accession>
<dbReference type="HOGENOM" id="CLU_3359383_0_0_1"/>
<keyword evidence="2" id="KW-1185">Reference proteome</keyword>
<reference evidence="2" key="1">
    <citation type="journal article" date="2002" name="Science">
        <title>The draft genome of Ciona intestinalis: insights into chordate and vertebrate origins.</title>
        <authorList>
            <person name="Dehal P."/>
            <person name="Satou Y."/>
            <person name="Campbell R.K."/>
            <person name="Chapman J."/>
            <person name="Degnan B."/>
            <person name="De Tomaso A."/>
            <person name="Davidson B."/>
            <person name="Di Gregorio A."/>
            <person name="Gelpke M."/>
            <person name="Goodstein D.M."/>
            <person name="Harafuji N."/>
            <person name="Hastings K.E."/>
            <person name="Ho I."/>
            <person name="Hotta K."/>
            <person name="Huang W."/>
            <person name="Kawashima T."/>
            <person name="Lemaire P."/>
            <person name="Martinez D."/>
            <person name="Meinertzhagen I.A."/>
            <person name="Necula S."/>
            <person name="Nonaka M."/>
            <person name="Putnam N."/>
            <person name="Rash S."/>
            <person name="Saiga H."/>
            <person name="Satake M."/>
            <person name="Terry A."/>
            <person name="Yamada L."/>
            <person name="Wang H.G."/>
            <person name="Awazu S."/>
            <person name="Azumi K."/>
            <person name="Boore J."/>
            <person name="Branno M."/>
            <person name="Chin-Bow S."/>
            <person name="DeSantis R."/>
            <person name="Doyle S."/>
            <person name="Francino P."/>
            <person name="Keys D.N."/>
            <person name="Haga S."/>
            <person name="Hayashi H."/>
            <person name="Hino K."/>
            <person name="Imai K.S."/>
            <person name="Inaba K."/>
            <person name="Kano S."/>
            <person name="Kobayashi K."/>
            <person name="Kobayashi M."/>
            <person name="Lee B.I."/>
            <person name="Makabe K.W."/>
            <person name="Manohar C."/>
            <person name="Matassi G."/>
            <person name="Medina M."/>
            <person name="Mochizuki Y."/>
            <person name="Mount S."/>
            <person name="Morishita T."/>
            <person name="Miura S."/>
            <person name="Nakayama A."/>
            <person name="Nishizaka S."/>
            <person name="Nomoto H."/>
            <person name="Ohta F."/>
            <person name="Oishi K."/>
            <person name="Rigoutsos I."/>
            <person name="Sano M."/>
            <person name="Sasaki A."/>
            <person name="Sasakura Y."/>
            <person name="Shoguchi E."/>
            <person name="Shin-i T."/>
            <person name="Spagnuolo A."/>
            <person name="Stainier D."/>
            <person name="Suzuki M.M."/>
            <person name="Tassy O."/>
            <person name="Takatori N."/>
            <person name="Tokuoka M."/>
            <person name="Yagi K."/>
            <person name="Yoshizaki F."/>
            <person name="Wada S."/>
            <person name="Zhang C."/>
            <person name="Hyatt P.D."/>
            <person name="Larimer F."/>
            <person name="Detter C."/>
            <person name="Doggett N."/>
            <person name="Glavina T."/>
            <person name="Hawkins T."/>
            <person name="Richardson P."/>
            <person name="Lucas S."/>
            <person name="Kohara Y."/>
            <person name="Levine M."/>
            <person name="Satoh N."/>
            <person name="Rokhsar D.S."/>
        </authorList>
    </citation>
    <scope>NUCLEOTIDE SEQUENCE [LARGE SCALE GENOMIC DNA]</scope>
</reference>
<proteinExistence type="predicted"/>
<organism evidence="1 2">
    <name type="scientific">Ciona intestinalis</name>
    <name type="common">Transparent sea squirt</name>
    <name type="synonym">Ascidia intestinalis</name>
    <dbReference type="NCBI Taxonomy" id="7719"/>
    <lineage>
        <taxon>Eukaryota</taxon>
        <taxon>Metazoa</taxon>
        <taxon>Chordata</taxon>
        <taxon>Tunicata</taxon>
        <taxon>Ascidiacea</taxon>
        <taxon>Phlebobranchia</taxon>
        <taxon>Cionidae</taxon>
        <taxon>Ciona</taxon>
    </lineage>
</organism>
<dbReference type="Ensembl" id="ENSCINT00000031316.1">
    <property type="protein sequence ID" value="ENSCINP00000034706.1"/>
    <property type="gene ID" value="ENSCING00000020935.1"/>
</dbReference>
<evidence type="ECO:0000313" key="1">
    <source>
        <dbReference type="Ensembl" id="ENSCINP00000034706.1"/>
    </source>
</evidence>
<evidence type="ECO:0000313" key="2">
    <source>
        <dbReference type="Proteomes" id="UP000008144"/>
    </source>
</evidence>
<dbReference type="EMBL" id="EAAA01002897">
    <property type="status" value="NOT_ANNOTATED_CDS"/>
    <property type="molecule type" value="Genomic_DNA"/>
</dbReference>
<dbReference type="Proteomes" id="UP000008144">
    <property type="component" value="Chromosome 9"/>
</dbReference>
<dbReference type="InParanoid" id="H2XYH2"/>
<reference evidence="1" key="4">
    <citation type="submission" date="2025-09" db="UniProtKB">
        <authorList>
            <consortium name="Ensembl"/>
        </authorList>
    </citation>
    <scope>IDENTIFICATION</scope>
</reference>
<sequence>MTFLFHIIKSNPPSQFIHVFHVIINHPILVKNNNQN</sequence>
<protein>
    <submittedName>
        <fullName evidence="1">Uncharacterized protein</fullName>
    </submittedName>
</protein>
<reference evidence="1" key="3">
    <citation type="submission" date="2025-08" db="UniProtKB">
        <authorList>
            <consortium name="Ensembl"/>
        </authorList>
    </citation>
    <scope>IDENTIFICATION</scope>
</reference>
<dbReference type="AlphaFoldDB" id="H2XYH2"/>